<feature type="domain" description="Peptidase S1" evidence="5">
    <location>
        <begin position="21"/>
        <end position="98"/>
    </location>
</feature>
<protein>
    <recommendedName>
        <fullName evidence="5">Peptidase S1 domain-containing protein</fullName>
    </recommendedName>
</protein>
<evidence type="ECO:0000256" key="2">
    <source>
        <dbReference type="ARBA" id="ARBA00023145"/>
    </source>
</evidence>
<sequence length="98" mass="11180">MQPLLLFLAFLLPPEAGTEDIIRGHEAKPHSRPYMAFVQFLLENKKRCGGVLMREDFVLMAAHCWGRLISVTLGAHNIQKQEKIQQVMTVRQAICHPD</sequence>
<dbReference type="FunFam" id="2.40.10.10:FF:000005">
    <property type="entry name" value="Serine protease 37"/>
    <property type="match status" value="1"/>
</dbReference>
<accession>A0A9L0IYH4</accession>
<dbReference type="InterPro" id="IPR043504">
    <property type="entry name" value="Peptidase_S1_PA_chymotrypsin"/>
</dbReference>
<dbReference type="GeneTree" id="ENSGT01030000234551"/>
<proteinExistence type="predicted"/>
<evidence type="ECO:0000313" key="6">
    <source>
        <dbReference type="Ensembl" id="ENSEASP00005046041.1"/>
    </source>
</evidence>
<dbReference type="GO" id="GO:0004252">
    <property type="term" value="F:serine-type endopeptidase activity"/>
    <property type="evidence" value="ECO:0007669"/>
    <property type="project" value="InterPro"/>
</dbReference>
<evidence type="ECO:0000256" key="4">
    <source>
        <dbReference type="SAM" id="SignalP"/>
    </source>
</evidence>
<keyword evidence="3" id="KW-1015">Disulfide bond</keyword>
<dbReference type="InterPro" id="IPR001254">
    <property type="entry name" value="Trypsin_dom"/>
</dbReference>
<dbReference type="GO" id="GO:0006508">
    <property type="term" value="P:proteolysis"/>
    <property type="evidence" value="ECO:0007669"/>
    <property type="project" value="InterPro"/>
</dbReference>
<evidence type="ECO:0000313" key="7">
    <source>
        <dbReference type="Proteomes" id="UP000694387"/>
    </source>
</evidence>
<feature type="signal peptide" evidence="4">
    <location>
        <begin position="1"/>
        <end position="18"/>
    </location>
</feature>
<dbReference type="GO" id="GO:0005737">
    <property type="term" value="C:cytoplasm"/>
    <property type="evidence" value="ECO:0007669"/>
    <property type="project" value="TreeGrafter"/>
</dbReference>
<keyword evidence="7" id="KW-1185">Reference proteome</keyword>
<dbReference type="PANTHER" id="PTHR24271">
    <property type="entry name" value="KALLIKREIN-RELATED"/>
    <property type="match status" value="1"/>
</dbReference>
<organism evidence="6 7">
    <name type="scientific">Equus asinus</name>
    <name type="common">Donkey</name>
    <name type="synonym">Equus africanus asinus</name>
    <dbReference type="NCBI Taxonomy" id="9793"/>
    <lineage>
        <taxon>Eukaryota</taxon>
        <taxon>Metazoa</taxon>
        <taxon>Chordata</taxon>
        <taxon>Craniata</taxon>
        <taxon>Vertebrata</taxon>
        <taxon>Euteleostomi</taxon>
        <taxon>Mammalia</taxon>
        <taxon>Eutheria</taxon>
        <taxon>Laurasiatheria</taxon>
        <taxon>Perissodactyla</taxon>
        <taxon>Equidae</taxon>
        <taxon>Equus</taxon>
    </lineage>
</organism>
<dbReference type="Ensembl" id="ENSEAST00005069031.1">
    <property type="protein sequence ID" value="ENSEASP00005046041.1"/>
    <property type="gene ID" value="ENSEASG00005026663.1"/>
</dbReference>
<reference evidence="6 7" key="1">
    <citation type="journal article" date="2020" name="Nat. Commun.">
        <title>Donkey genomes provide new insights into domestication and selection for coat color.</title>
        <authorList>
            <person name="Wang"/>
            <person name="C."/>
            <person name="Li"/>
            <person name="H."/>
            <person name="Guo"/>
            <person name="Y."/>
            <person name="Huang"/>
            <person name="J."/>
            <person name="Sun"/>
            <person name="Y."/>
            <person name="Min"/>
            <person name="J."/>
            <person name="Wang"/>
            <person name="J."/>
            <person name="Fang"/>
            <person name="X."/>
            <person name="Zhao"/>
            <person name="Z."/>
            <person name="Wang"/>
            <person name="S."/>
            <person name="Zhang"/>
            <person name="Y."/>
            <person name="Liu"/>
            <person name="Q."/>
            <person name="Jiang"/>
            <person name="Q."/>
            <person name="Wang"/>
            <person name="X."/>
            <person name="Guo"/>
            <person name="Y."/>
            <person name="Yang"/>
            <person name="C."/>
            <person name="Wang"/>
            <person name="Y."/>
            <person name="Tian"/>
            <person name="F."/>
            <person name="Zhuang"/>
            <person name="G."/>
            <person name="Fan"/>
            <person name="Y."/>
            <person name="Gao"/>
            <person name="Q."/>
            <person name="Li"/>
            <person name="Y."/>
            <person name="Ju"/>
            <person name="Z."/>
            <person name="Li"/>
            <person name="J."/>
            <person name="Li"/>
            <person name="R."/>
            <person name="Hou"/>
            <person name="M."/>
            <person name="Yang"/>
            <person name="G."/>
            <person name="Liu"/>
            <person name="G."/>
            <person name="Liu"/>
            <person name="W."/>
            <person name="Guo"/>
            <person name="J."/>
            <person name="Pan"/>
            <person name="S."/>
            <person name="Fan"/>
            <person name="G."/>
            <person name="Zhang"/>
            <person name="W."/>
            <person name="Zhang"/>
            <person name="R."/>
            <person name="Yu"/>
            <person name="J."/>
            <person name="Zhang"/>
            <person name="X."/>
            <person name="Yin"/>
            <person name="Q."/>
            <person name="Ji"/>
            <person name="C."/>
            <person name="Jin"/>
            <person name="Y."/>
            <person name="Yue"/>
            <person name="G."/>
            <person name="Liu"/>
            <person name="M."/>
            <person name="Xu"/>
            <person name="J."/>
            <person name="Liu"/>
            <person name="S."/>
            <person name="Jordana"/>
            <person name="J."/>
            <person name="Noce"/>
            <person name="A."/>
            <person name="Amills"/>
            <person name="M."/>
            <person name="Wu"/>
            <person name="D.D."/>
            <person name="Li"/>
            <person name="S."/>
            <person name="Zhou"/>
            <person name="X. and Zhong"/>
            <person name="J."/>
        </authorList>
    </citation>
    <scope>NUCLEOTIDE SEQUENCE [LARGE SCALE GENOMIC DNA]</scope>
</reference>
<dbReference type="Pfam" id="PF00089">
    <property type="entry name" value="Trypsin"/>
    <property type="match status" value="1"/>
</dbReference>
<feature type="chain" id="PRO_5040264422" description="Peptidase S1 domain-containing protein" evidence="4">
    <location>
        <begin position="19"/>
        <end position="98"/>
    </location>
</feature>
<evidence type="ECO:0000256" key="3">
    <source>
        <dbReference type="ARBA" id="ARBA00023157"/>
    </source>
</evidence>
<evidence type="ECO:0000256" key="1">
    <source>
        <dbReference type="ARBA" id="ARBA00022729"/>
    </source>
</evidence>
<dbReference type="PANTHER" id="PTHR24271:SF81">
    <property type="entry name" value="GRANZYME B"/>
    <property type="match status" value="1"/>
</dbReference>
<dbReference type="InterPro" id="IPR009003">
    <property type="entry name" value="Peptidase_S1_PA"/>
</dbReference>
<keyword evidence="2" id="KW-0865">Zymogen</keyword>
<name>A0A9L0IYH4_EQUAS</name>
<evidence type="ECO:0000259" key="5">
    <source>
        <dbReference type="PROSITE" id="PS50240"/>
    </source>
</evidence>
<reference evidence="6" key="2">
    <citation type="submission" date="2025-08" db="UniProtKB">
        <authorList>
            <consortium name="Ensembl"/>
        </authorList>
    </citation>
    <scope>IDENTIFICATION</scope>
</reference>
<dbReference type="SUPFAM" id="SSF50494">
    <property type="entry name" value="Trypsin-like serine proteases"/>
    <property type="match status" value="1"/>
</dbReference>
<dbReference type="Proteomes" id="UP000694387">
    <property type="component" value="Chromosome 2"/>
</dbReference>
<dbReference type="AlphaFoldDB" id="A0A9L0IYH4"/>
<dbReference type="Gene3D" id="2.40.10.10">
    <property type="entry name" value="Trypsin-like serine proteases"/>
    <property type="match status" value="1"/>
</dbReference>
<reference evidence="6" key="3">
    <citation type="submission" date="2025-09" db="UniProtKB">
        <authorList>
            <consortium name="Ensembl"/>
        </authorList>
    </citation>
    <scope>IDENTIFICATION</scope>
</reference>
<dbReference type="PROSITE" id="PS50240">
    <property type="entry name" value="TRYPSIN_DOM"/>
    <property type="match status" value="1"/>
</dbReference>
<keyword evidence="1 4" id="KW-0732">Signal</keyword>